<evidence type="ECO:0008006" key="3">
    <source>
        <dbReference type="Google" id="ProtNLM"/>
    </source>
</evidence>
<dbReference type="Proteomes" id="UP001165289">
    <property type="component" value="Unassembled WGS sequence"/>
</dbReference>
<dbReference type="GO" id="GO:0003676">
    <property type="term" value="F:nucleic acid binding"/>
    <property type="evidence" value="ECO:0007669"/>
    <property type="project" value="InterPro"/>
</dbReference>
<dbReference type="PANTHER" id="PTHR46068">
    <property type="entry name" value="PROTEIN CBG27172"/>
    <property type="match status" value="1"/>
</dbReference>
<comment type="caution">
    <text evidence="1">The sequence shown here is derived from an EMBL/GenBank/DDBJ whole genome shotgun (WGS) entry which is preliminary data.</text>
</comment>
<dbReference type="InterPro" id="IPR036397">
    <property type="entry name" value="RNaseH_sf"/>
</dbReference>
<dbReference type="EMBL" id="JAKMXF010000325">
    <property type="protein sequence ID" value="KAI6648783.1"/>
    <property type="molecule type" value="Genomic_DNA"/>
</dbReference>
<proteinExistence type="predicted"/>
<sequence>MKLEGCKAMLSRFTNGRHKQILFSDEKLFTVQQVLNKQNHRILVTDKSTLPESTFRVSRTQKPASVMVWAGVTATGRTPLIFIPQGVKINRSVYRESILENVLKRWAQSHFGNDLWVFQQDSAPAHKDKATQMWCKTNFAGVISPKSGHLVRQSLSPSTSLYGPYWRRGLTLHPIVQLRFLRVHY</sequence>
<name>A0AAV7JIX5_9METZ</name>
<keyword evidence="2" id="KW-1185">Reference proteome</keyword>
<accession>A0AAV7JIX5</accession>
<dbReference type="Gene3D" id="3.30.420.10">
    <property type="entry name" value="Ribonuclease H-like superfamily/Ribonuclease H"/>
    <property type="match status" value="1"/>
</dbReference>
<dbReference type="AlphaFoldDB" id="A0AAV7JIX5"/>
<gene>
    <name evidence="1" type="ORF">LOD99_7046</name>
</gene>
<organism evidence="1 2">
    <name type="scientific">Oopsacas minuta</name>
    <dbReference type="NCBI Taxonomy" id="111878"/>
    <lineage>
        <taxon>Eukaryota</taxon>
        <taxon>Metazoa</taxon>
        <taxon>Porifera</taxon>
        <taxon>Hexactinellida</taxon>
        <taxon>Hexasterophora</taxon>
        <taxon>Lyssacinosida</taxon>
        <taxon>Leucopsacidae</taxon>
        <taxon>Oopsacas</taxon>
    </lineage>
</organism>
<protein>
    <recommendedName>
        <fullName evidence="3">Transposase</fullName>
    </recommendedName>
</protein>
<dbReference type="PANTHER" id="PTHR46068:SF1">
    <property type="entry name" value="TRANSPOSASE IS30-LIKE HTH DOMAIN-CONTAINING PROTEIN"/>
    <property type="match status" value="1"/>
</dbReference>
<reference evidence="1 2" key="1">
    <citation type="journal article" date="2023" name="BMC Biol.">
        <title>The compact genome of the sponge Oopsacas minuta (Hexactinellida) is lacking key metazoan core genes.</title>
        <authorList>
            <person name="Santini S."/>
            <person name="Schenkelaars Q."/>
            <person name="Jourda C."/>
            <person name="Duchesne M."/>
            <person name="Belahbib H."/>
            <person name="Rocher C."/>
            <person name="Selva M."/>
            <person name="Riesgo A."/>
            <person name="Vervoort M."/>
            <person name="Leys S.P."/>
            <person name="Kodjabachian L."/>
            <person name="Le Bivic A."/>
            <person name="Borchiellini C."/>
            <person name="Claverie J.M."/>
            <person name="Renard E."/>
        </authorList>
    </citation>
    <scope>NUCLEOTIDE SEQUENCE [LARGE SCALE GENOMIC DNA]</scope>
    <source>
        <strain evidence="1">SPO-2</strain>
    </source>
</reference>
<evidence type="ECO:0000313" key="1">
    <source>
        <dbReference type="EMBL" id="KAI6648783.1"/>
    </source>
</evidence>
<evidence type="ECO:0000313" key="2">
    <source>
        <dbReference type="Proteomes" id="UP001165289"/>
    </source>
</evidence>